<evidence type="ECO:0000256" key="1">
    <source>
        <dbReference type="RuleBase" id="RU369085"/>
    </source>
</evidence>
<evidence type="ECO:0000313" key="3">
    <source>
        <dbReference type="EMBL" id="KAL0904270.1"/>
    </source>
</evidence>
<protein>
    <recommendedName>
        <fullName evidence="1">F-box protein</fullName>
    </recommendedName>
</protein>
<keyword evidence="1" id="KW-0833">Ubl conjugation pathway</keyword>
<proteinExistence type="predicted"/>
<dbReference type="GO" id="GO:0019005">
    <property type="term" value="C:SCF ubiquitin ligase complex"/>
    <property type="evidence" value="ECO:0007669"/>
    <property type="project" value="UniProtKB-UniRule"/>
</dbReference>
<keyword evidence="4" id="KW-1185">Reference proteome</keyword>
<comment type="subcellular location">
    <subcellularLocation>
        <location evidence="1">Nucleus</location>
    </subcellularLocation>
</comment>
<dbReference type="PANTHER" id="PTHR12874">
    <property type="entry name" value="F-BOX ONLY PROTEIN 48-RELATED"/>
    <property type="match status" value="1"/>
</dbReference>
<dbReference type="Proteomes" id="UP001552299">
    <property type="component" value="Unassembled WGS sequence"/>
</dbReference>
<dbReference type="InterPro" id="IPR036047">
    <property type="entry name" value="F-box-like_dom_sf"/>
</dbReference>
<evidence type="ECO:0000313" key="4">
    <source>
        <dbReference type="Proteomes" id="UP001552299"/>
    </source>
</evidence>
<dbReference type="InterPro" id="IPR001810">
    <property type="entry name" value="F-box_dom"/>
</dbReference>
<dbReference type="PANTHER" id="PTHR12874:SF26">
    <property type="entry name" value="F-BOX PROTEIN"/>
    <property type="match status" value="1"/>
</dbReference>
<comment type="subunit">
    <text evidence="1">Component of the SCF-type E3 ligase complex.</text>
</comment>
<comment type="function">
    <text evidence="1">Acts as a component of a SCF E3 ubiquitin ligase complexes.</text>
</comment>
<evidence type="ECO:0000259" key="2">
    <source>
        <dbReference type="PROSITE" id="PS50181"/>
    </source>
</evidence>
<reference evidence="3 4" key="1">
    <citation type="journal article" date="2024" name="Plant Biotechnol. J.">
        <title>Dendrobium thyrsiflorum genome and its molecular insights into genes involved in important horticultural traits.</title>
        <authorList>
            <person name="Chen B."/>
            <person name="Wang J.Y."/>
            <person name="Zheng P.J."/>
            <person name="Li K.L."/>
            <person name="Liang Y.M."/>
            <person name="Chen X.F."/>
            <person name="Zhang C."/>
            <person name="Zhao X."/>
            <person name="He X."/>
            <person name="Zhang G.Q."/>
            <person name="Liu Z.J."/>
            <person name="Xu Q."/>
        </authorList>
    </citation>
    <scope>NUCLEOTIDE SEQUENCE [LARGE SCALE GENOMIC DNA]</scope>
    <source>
        <strain evidence="3">GZMU011</strain>
    </source>
</reference>
<comment type="pathway">
    <text evidence="1">Protein modification; protein ubiquitination.</text>
</comment>
<dbReference type="Gene3D" id="1.20.1280.50">
    <property type="match status" value="1"/>
</dbReference>
<dbReference type="SUPFAM" id="SSF81383">
    <property type="entry name" value="F-box domain"/>
    <property type="match status" value="1"/>
</dbReference>
<dbReference type="GO" id="GO:0005634">
    <property type="term" value="C:nucleus"/>
    <property type="evidence" value="ECO:0007669"/>
    <property type="project" value="UniProtKB-SubCell"/>
</dbReference>
<accession>A0ABD0TX91</accession>
<dbReference type="Pfam" id="PF12937">
    <property type="entry name" value="F-box-like"/>
    <property type="match status" value="1"/>
</dbReference>
<dbReference type="AlphaFoldDB" id="A0ABD0TX91"/>
<name>A0ABD0TX91_DENTH</name>
<gene>
    <name evidence="3" type="ORF">M5K25_026356</name>
</gene>
<keyword evidence="1" id="KW-0539">Nucleus</keyword>
<organism evidence="3 4">
    <name type="scientific">Dendrobium thyrsiflorum</name>
    <name type="common">Pinecone-like raceme dendrobium</name>
    <name type="synonym">Orchid</name>
    <dbReference type="NCBI Taxonomy" id="117978"/>
    <lineage>
        <taxon>Eukaryota</taxon>
        <taxon>Viridiplantae</taxon>
        <taxon>Streptophyta</taxon>
        <taxon>Embryophyta</taxon>
        <taxon>Tracheophyta</taxon>
        <taxon>Spermatophyta</taxon>
        <taxon>Magnoliopsida</taxon>
        <taxon>Liliopsida</taxon>
        <taxon>Asparagales</taxon>
        <taxon>Orchidaceae</taxon>
        <taxon>Epidendroideae</taxon>
        <taxon>Malaxideae</taxon>
        <taxon>Dendrobiinae</taxon>
        <taxon>Dendrobium</taxon>
    </lineage>
</organism>
<dbReference type="SMART" id="SM00256">
    <property type="entry name" value="FBOX"/>
    <property type="match status" value="1"/>
</dbReference>
<feature type="domain" description="F-box" evidence="2">
    <location>
        <begin position="14"/>
        <end position="60"/>
    </location>
</feature>
<dbReference type="PROSITE" id="PS50181">
    <property type="entry name" value="FBOX"/>
    <property type="match status" value="1"/>
</dbReference>
<dbReference type="GO" id="GO:0016567">
    <property type="term" value="P:protein ubiquitination"/>
    <property type="evidence" value="ECO:0007669"/>
    <property type="project" value="UniProtKB-UniRule"/>
</dbReference>
<sequence length="160" mass="18592">MQRSLQFSEFITIYLRMEALPVELCLNIFGFLDHPTLATALQVCRKWKKAASDDAIWLKLFTVRWGADLAEFFSSHHSKSWKEVYAIQHRCDRYGLGLKIITEGDDCYLIHQGEIQRHLGRWDGKKLKEEESCSEISDKILFFIGDLEVACAEAKRSPFF</sequence>
<dbReference type="EMBL" id="JANQDX010000019">
    <property type="protein sequence ID" value="KAL0904270.1"/>
    <property type="molecule type" value="Genomic_DNA"/>
</dbReference>
<comment type="caution">
    <text evidence="3">The sequence shown here is derived from an EMBL/GenBank/DDBJ whole genome shotgun (WGS) entry which is preliminary data.</text>
</comment>
<dbReference type="GO" id="GO:0031146">
    <property type="term" value="P:SCF-dependent proteasomal ubiquitin-dependent protein catabolic process"/>
    <property type="evidence" value="ECO:0007669"/>
    <property type="project" value="UniProtKB-UniRule"/>
</dbReference>